<reference evidence="4" key="1">
    <citation type="journal article" date="2019" name="Int. J. Syst. Evol. Microbiol.">
        <title>The Global Catalogue of Microorganisms (GCM) 10K type strain sequencing project: providing services to taxonomists for standard genome sequencing and annotation.</title>
        <authorList>
            <consortium name="The Broad Institute Genomics Platform"/>
            <consortium name="The Broad Institute Genome Sequencing Center for Infectious Disease"/>
            <person name="Wu L."/>
            <person name="Ma J."/>
        </authorList>
    </citation>
    <scope>NUCLEOTIDE SEQUENCE [LARGE SCALE GENOMIC DNA]</scope>
    <source>
        <strain evidence="4">CGMCC 1.12702</strain>
    </source>
</reference>
<dbReference type="GO" id="GO:0016787">
    <property type="term" value="F:hydrolase activity"/>
    <property type="evidence" value="ECO:0007669"/>
    <property type="project" value="UniProtKB-KW"/>
</dbReference>
<dbReference type="Proteomes" id="UP001597400">
    <property type="component" value="Unassembled WGS sequence"/>
</dbReference>
<feature type="domain" description="Fumarylacetoacetase-like C-terminal" evidence="1">
    <location>
        <begin position="78"/>
        <end position="316"/>
    </location>
</feature>
<accession>A0ABW4TW91</accession>
<dbReference type="Pfam" id="PF18288">
    <property type="entry name" value="FAA_hydro_N_2"/>
    <property type="match status" value="1"/>
</dbReference>
<dbReference type="Gene3D" id="3.90.850.10">
    <property type="entry name" value="Fumarylacetoacetase-like, C-terminal domain"/>
    <property type="match status" value="1"/>
</dbReference>
<dbReference type="EMBL" id="JBHUGS010000001">
    <property type="protein sequence ID" value="MFD1949801.1"/>
    <property type="molecule type" value="Genomic_DNA"/>
</dbReference>
<gene>
    <name evidence="3" type="ORF">ACFSGX_03340</name>
</gene>
<evidence type="ECO:0000259" key="2">
    <source>
        <dbReference type="Pfam" id="PF18288"/>
    </source>
</evidence>
<evidence type="ECO:0000313" key="3">
    <source>
        <dbReference type="EMBL" id="MFD1949801.1"/>
    </source>
</evidence>
<dbReference type="InterPro" id="IPR011234">
    <property type="entry name" value="Fumarylacetoacetase-like_C"/>
</dbReference>
<organism evidence="3 4">
    <name type="scientific">Sphingomonas arantia</name>
    <dbReference type="NCBI Taxonomy" id="1460676"/>
    <lineage>
        <taxon>Bacteria</taxon>
        <taxon>Pseudomonadati</taxon>
        <taxon>Pseudomonadota</taxon>
        <taxon>Alphaproteobacteria</taxon>
        <taxon>Sphingomonadales</taxon>
        <taxon>Sphingomonadaceae</taxon>
        <taxon>Sphingomonas</taxon>
    </lineage>
</organism>
<keyword evidence="4" id="KW-1185">Reference proteome</keyword>
<comment type="caution">
    <text evidence="3">The sequence shown here is derived from an EMBL/GenBank/DDBJ whole genome shotgun (WGS) entry which is preliminary data.</text>
</comment>
<feature type="domain" description="Fumarylacetoacetase N-terminal" evidence="2">
    <location>
        <begin position="1"/>
        <end position="73"/>
    </location>
</feature>
<dbReference type="InterPro" id="IPR036663">
    <property type="entry name" value="Fumarylacetoacetase_C_sf"/>
</dbReference>
<proteinExistence type="predicted"/>
<dbReference type="PANTHER" id="PTHR43211">
    <property type="entry name" value="FUMARYLACETOACETATE HYDROLASE"/>
    <property type="match status" value="1"/>
</dbReference>
<dbReference type="SUPFAM" id="SSF56529">
    <property type="entry name" value="FAH"/>
    <property type="match status" value="1"/>
</dbReference>
<dbReference type="InterPro" id="IPR041072">
    <property type="entry name" value="FAA_hydro_N"/>
</dbReference>
<dbReference type="PANTHER" id="PTHR43211:SF1">
    <property type="entry name" value="BLL6422 PROTEIN"/>
    <property type="match status" value="1"/>
</dbReference>
<sequence>MMLATLRNGRPDGRLVVVSSDHRRCQPAPVDTLQAALDDWDAHSPALLAIAAALADGGGAPFDPTEASAPLPRAWQWLDGSAFPSHGALMDRAFNKPPIETTLPLMYQGMSHQFLGPHDEVPLPSEAHGIDFEGEFGVITGAVPMGITAADAMQHIRLIVQINDWSLRTLALPEMKTGFGWIHGKPACSMAPVAITPDTLGDAWQDGRVCLPLEVHWNDTPFGRPNGREMAYGFHDLIAHAARTRSLPAGTIIGSGTVSNDDHAAVGSTCIAERRGIEIIEQGAPVTQYMRFGDTLRMEARSEAGAPLFGRIEQRVTATPGRPD</sequence>
<evidence type="ECO:0000313" key="4">
    <source>
        <dbReference type="Proteomes" id="UP001597400"/>
    </source>
</evidence>
<name>A0ABW4TW91_9SPHN</name>
<keyword evidence="3" id="KW-0378">Hydrolase</keyword>
<protein>
    <submittedName>
        <fullName evidence="3">Fumarylacetoacetate hydrolase family protein</fullName>
    </submittedName>
</protein>
<dbReference type="Pfam" id="PF01557">
    <property type="entry name" value="FAA_hydrolase"/>
    <property type="match status" value="1"/>
</dbReference>
<evidence type="ECO:0000259" key="1">
    <source>
        <dbReference type="Pfam" id="PF01557"/>
    </source>
</evidence>
<dbReference type="RefSeq" id="WP_380927458.1">
    <property type="nucleotide sequence ID" value="NZ_JBHUGS010000001.1"/>
</dbReference>